<dbReference type="Proteomes" id="UP001162131">
    <property type="component" value="Unassembled WGS sequence"/>
</dbReference>
<gene>
    <name evidence="3" type="ORF">BSTOLATCC_MIC47869</name>
</gene>
<accession>A0AAU9K4Y1</accession>
<keyword evidence="4" id="KW-1185">Reference proteome</keyword>
<comment type="caution">
    <text evidence="3">The sequence shown here is derived from an EMBL/GenBank/DDBJ whole genome shotgun (WGS) entry which is preliminary data.</text>
</comment>
<evidence type="ECO:0000313" key="3">
    <source>
        <dbReference type="EMBL" id="CAG9329033.1"/>
    </source>
</evidence>
<dbReference type="InterPro" id="IPR032675">
    <property type="entry name" value="LRR_dom_sf"/>
</dbReference>
<reference evidence="3" key="1">
    <citation type="submission" date="2021-09" db="EMBL/GenBank/DDBJ databases">
        <authorList>
            <consortium name="AG Swart"/>
            <person name="Singh M."/>
            <person name="Singh A."/>
            <person name="Seah K."/>
            <person name="Emmerich C."/>
        </authorList>
    </citation>
    <scope>NUCLEOTIDE SEQUENCE</scope>
    <source>
        <strain evidence="3">ATCC30299</strain>
    </source>
</reference>
<dbReference type="SUPFAM" id="SSF52058">
    <property type="entry name" value="L domain-like"/>
    <property type="match status" value="1"/>
</dbReference>
<evidence type="ECO:0000256" key="1">
    <source>
        <dbReference type="SAM" id="Coils"/>
    </source>
</evidence>
<dbReference type="AlphaFoldDB" id="A0AAU9K4Y1"/>
<proteinExistence type="predicted"/>
<keyword evidence="1" id="KW-0175">Coiled coil</keyword>
<feature type="region of interest" description="Disordered" evidence="2">
    <location>
        <begin position="280"/>
        <end position="309"/>
    </location>
</feature>
<dbReference type="EMBL" id="CAJZBQ010000047">
    <property type="protein sequence ID" value="CAG9329033.1"/>
    <property type="molecule type" value="Genomic_DNA"/>
</dbReference>
<protein>
    <recommendedName>
        <fullName evidence="5">Leucine-rich repeat-containing protein 27</fullName>
    </recommendedName>
</protein>
<sequence>MEGFYLDHYNIEALKHLFKNFSRDALTTMKTLTINKEEIIKFPPLGTLQIFRSLEELIITNCKITDFPTEVITASMPLLKKIDLRSNNFATVKILLPLGELLKLEELHLEGNPLTLLSHRISLLQALLFPKNKIRYKLSACYTASYKAIKQPKQQIIVRDSRSVTSIILNSSKPAKVPRKGMFPMLKFLNHEVITEDEVNSARPFIDETWLATEENQAKDLDPILEKVKKKNAKILALRERYGADILRQGLHPCDSKKPRVEHVSRTVRLQDMLIRSSREPSVIDAEPESSVNTSVNVSRHEEKLPDSPNKAFTEEKFLGSKASNTHMSETPGIESSPLLSKSIKKIPLTPIPPLPEPPKPPVSPLIEFKKRKNMQRENLWNLLDSDRNRSPFSATRRSSLIQLIQEANVEEPEIVVEEKKNEEVLKEKMKSIIEESKKIRERAIEPFLKKIYNFSEVNQFVNKIDPYIKNKVQTVSDVLNLVNDTKGKSHGITDTEVRQLLQENMKELPLDEIELLHKIVALDDDMKNMRLKNTYLDWWLGKMEKKRLQIAEHQAILALHKKRIFGNPTLAVKSPKPWQEEYAPPKNPLVSRAISQGYKIKLPENKQIATVHRMAEQEFKKKGKEVIEKDEHFSSIDFKSLFKDPNVKEGPVIYIKPILKLETMLEHLHTQLREKEKEFEELSYDDKVMLRLQRIKKNIAEREIMRDRLKSLYSQVEKMKLEFQENEKEYFYNMYEKKEDIHDLLSKEDFSKVELPRFIIPQEN</sequence>
<evidence type="ECO:0000313" key="4">
    <source>
        <dbReference type="Proteomes" id="UP001162131"/>
    </source>
</evidence>
<evidence type="ECO:0000256" key="2">
    <source>
        <dbReference type="SAM" id="MobiDB-lite"/>
    </source>
</evidence>
<dbReference type="Gene3D" id="3.80.10.10">
    <property type="entry name" value="Ribonuclease Inhibitor"/>
    <property type="match status" value="1"/>
</dbReference>
<organism evidence="3 4">
    <name type="scientific">Blepharisma stoltei</name>
    <dbReference type="NCBI Taxonomy" id="1481888"/>
    <lineage>
        <taxon>Eukaryota</taxon>
        <taxon>Sar</taxon>
        <taxon>Alveolata</taxon>
        <taxon>Ciliophora</taxon>
        <taxon>Postciliodesmatophora</taxon>
        <taxon>Heterotrichea</taxon>
        <taxon>Heterotrichida</taxon>
        <taxon>Blepharismidae</taxon>
        <taxon>Blepharisma</taxon>
    </lineage>
</organism>
<evidence type="ECO:0008006" key="5">
    <source>
        <dbReference type="Google" id="ProtNLM"/>
    </source>
</evidence>
<name>A0AAU9K4Y1_9CILI</name>
<feature type="coiled-coil region" evidence="1">
    <location>
        <begin position="659"/>
        <end position="730"/>
    </location>
</feature>